<gene>
    <name evidence="5" type="primary">rpl15</name>
    <name evidence="9" type="ORF">GAH_00366</name>
</gene>
<dbReference type="EMBL" id="CP011267">
    <property type="protein sequence ID" value="AKG92281.1"/>
    <property type="molecule type" value="Genomic_DNA"/>
</dbReference>
<keyword evidence="3 5" id="KW-0687">Ribonucleoprotein</keyword>
<keyword evidence="10" id="KW-1185">Reference proteome</keyword>
<dbReference type="InterPro" id="IPR001196">
    <property type="entry name" value="Ribosomal_uL15_CS"/>
</dbReference>
<dbReference type="SUPFAM" id="SSF52080">
    <property type="entry name" value="Ribosomal proteins L15p and L18e"/>
    <property type="match status" value="2"/>
</dbReference>
<evidence type="ECO:0000256" key="5">
    <source>
        <dbReference type="HAMAP-Rule" id="MF_01341"/>
    </source>
</evidence>
<dbReference type="GO" id="GO:0006412">
    <property type="term" value="P:translation"/>
    <property type="evidence" value="ECO:0007669"/>
    <property type="project" value="UniProtKB-UniRule"/>
</dbReference>
<sequence>MPKKKVKKYRGSRTCGGGSAKKRRGAGHRGGRGNAGVLKHKYLRTIKLVKEGKYEIGKSGFTRPKVVTREYKLLRELKERLIELKAVGAIDDYLYAYFKARPEINVGDINAVADRLVENGLAEKDGDVYRINLADIGYYRLLGSGKVDKKLHIVVEYATPKAIEKVESAGGKVEVAE</sequence>
<evidence type="ECO:0000256" key="4">
    <source>
        <dbReference type="ARBA" id="ARBA00035200"/>
    </source>
</evidence>
<comment type="subunit">
    <text evidence="5">Part of the 50S ribosomal subunit.</text>
</comment>
<dbReference type="GO" id="GO:0003735">
    <property type="term" value="F:structural constituent of ribosome"/>
    <property type="evidence" value="ECO:0007669"/>
    <property type="project" value="InterPro"/>
</dbReference>
<proteinExistence type="inferred from homology"/>
<dbReference type="GO" id="GO:0022625">
    <property type="term" value="C:cytosolic large ribosomal subunit"/>
    <property type="evidence" value="ECO:0007669"/>
    <property type="project" value="TreeGrafter"/>
</dbReference>
<feature type="domain" description="Large ribosomal subunit protein uL15/eL18" evidence="8">
    <location>
        <begin position="103"/>
        <end position="174"/>
    </location>
</feature>
<keyword evidence="5" id="KW-0694">RNA-binding</keyword>
<dbReference type="GO" id="GO:0019843">
    <property type="term" value="F:rRNA binding"/>
    <property type="evidence" value="ECO:0007669"/>
    <property type="project" value="UniProtKB-UniRule"/>
</dbReference>
<dbReference type="Gene3D" id="3.100.10.10">
    <property type="match status" value="1"/>
</dbReference>
<organism evidence="9 10">
    <name type="scientific">Geoglobus ahangari</name>
    <dbReference type="NCBI Taxonomy" id="113653"/>
    <lineage>
        <taxon>Archaea</taxon>
        <taxon>Methanobacteriati</taxon>
        <taxon>Methanobacteriota</taxon>
        <taxon>Archaeoglobi</taxon>
        <taxon>Archaeoglobales</taxon>
        <taxon>Archaeoglobaceae</taxon>
        <taxon>Geoglobus</taxon>
    </lineage>
</organism>
<accession>A0A0F7DC61</accession>
<evidence type="ECO:0000256" key="3">
    <source>
        <dbReference type="ARBA" id="ARBA00023274"/>
    </source>
</evidence>
<evidence type="ECO:0000256" key="6">
    <source>
        <dbReference type="RuleBase" id="RU003888"/>
    </source>
</evidence>
<dbReference type="PATRIC" id="fig|113653.22.peg.371"/>
<reference evidence="9 10" key="1">
    <citation type="submission" date="2015-04" db="EMBL/GenBank/DDBJ databases">
        <title>The complete genome sequence of the hyperthermophilic, obligate iron-reducing archaeon Geoglobus ahangari strain 234T.</title>
        <authorList>
            <person name="Manzella M.P."/>
            <person name="Holmes D.E."/>
            <person name="Rocheleau J.M."/>
            <person name="Chung A."/>
            <person name="Reguera G."/>
            <person name="Kashefi K."/>
        </authorList>
    </citation>
    <scope>NUCLEOTIDE SEQUENCE [LARGE SCALE GENOMIC DNA]</scope>
    <source>
        <strain evidence="9 10">234</strain>
    </source>
</reference>
<evidence type="ECO:0000259" key="8">
    <source>
        <dbReference type="Pfam" id="PF00828"/>
    </source>
</evidence>
<comment type="function">
    <text evidence="5">Binds to the 23S rRNA.</text>
</comment>
<keyword evidence="2 5" id="KW-0689">Ribosomal protein</keyword>
<dbReference type="PANTHER" id="PTHR11721:SF3">
    <property type="entry name" value="LARGE RIBOSOMAL SUBUNIT PROTEIN UL15"/>
    <property type="match status" value="1"/>
</dbReference>
<keyword evidence="5" id="KW-0699">rRNA-binding</keyword>
<dbReference type="PROSITE" id="PS00475">
    <property type="entry name" value="RIBOSOMAL_L15"/>
    <property type="match status" value="1"/>
</dbReference>
<dbReference type="InterPro" id="IPR030878">
    <property type="entry name" value="Ribosomal_uL15"/>
</dbReference>
<evidence type="ECO:0000313" key="10">
    <source>
        <dbReference type="Proteomes" id="UP000034723"/>
    </source>
</evidence>
<feature type="compositionally biased region" description="Basic residues" evidence="7">
    <location>
        <begin position="1"/>
        <end position="11"/>
    </location>
</feature>
<dbReference type="InterPro" id="IPR027386">
    <property type="entry name" value="Rbsml_uL15_N"/>
</dbReference>
<dbReference type="AlphaFoldDB" id="A0A0F7DC61"/>
<evidence type="ECO:0000256" key="7">
    <source>
        <dbReference type="SAM" id="MobiDB-lite"/>
    </source>
</evidence>
<dbReference type="InParanoid" id="A0A0F7DC61"/>
<dbReference type="STRING" id="113653.GAH_00366"/>
<comment type="similarity">
    <text evidence="1 5 6">Belongs to the universal ribosomal protein uL15 family.</text>
</comment>
<dbReference type="HOGENOM" id="CLU_109163_0_0_2"/>
<feature type="region of interest" description="Disordered" evidence="7">
    <location>
        <begin position="1"/>
        <end position="33"/>
    </location>
</feature>
<evidence type="ECO:0000313" key="9">
    <source>
        <dbReference type="EMBL" id="AKG92281.1"/>
    </source>
</evidence>
<dbReference type="PANTHER" id="PTHR11721">
    <property type="entry name" value="60S RIBOSOMAL PROTEIN L27A"/>
    <property type="match status" value="1"/>
</dbReference>
<feature type="compositionally biased region" description="Basic residues" evidence="7">
    <location>
        <begin position="20"/>
        <end position="31"/>
    </location>
</feature>
<dbReference type="Gene3D" id="4.10.990.10">
    <property type="match status" value="1"/>
</dbReference>
<dbReference type="HAMAP" id="MF_01341">
    <property type="entry name" value="Ribosomal_uL15"/>
    <property type="match status" value="1"/>
</dbReference>
<evidence type="ECO:0000256" key="2">
    <source>
        <dbReference type="ARBA" id="ARBA00022980"/>
    </source>
</evidence>
<evidence type="ECO:0000256" key="1">
    <source>
        <dbReference type="ARBA" id="ARBA00007320"/>
    </source>
</evidence>
<dbReference type="InterPro" id="IPR021131">
    <property type="entry name" value="Ribosomal_uL15/eL18"/>
</dbReference>
<dbReference type="OrthoDB" id="9418at2157"/>
<dbReference type="Proteomes" id="UP000034723">
    <property type="component" value="Chromosome"/>
</dbReference>
<dbReference type="Pfam" id="PF00828">
    <property type="entry name" value="Ribosomal_L27A"/>
    <property type="match status" value="1"/>
</dbReference>
<dbReference type="InterPro" id="IPR036227">
    <property type="entry name" value="Ribosomal_uL15/eL18_sf"/>
</dbReference>
<dbReference type="KEGG" id="gah:GAH_00366"/>
<protein>
    <recommendedName>
        <fullName evidence="4 5">Large ribosomal subunit protein uL15</fullName>
    </recommendedName>
</protein>
<name>A0A0F7DC61_9EURY</name>
<dbReference type="FunCoup" id="A0A0F7DC61">
    <property type="interactions" value="139"/>
</dbReference>